<dbReference type="Proteomes" id="UP000822688">
    <property type="component" value="Chromosome 4"/>
</dbReference>
<evidence type="ECO:0000313" key="2">
    <source>
        <dbReference type="Proteomes" id="UP000822688"/>
    </source>
</evidence>
<sequence length="131" mass="13992">MVFICSQQKWPLRPSREDAGAAPGRRRSAGGVFSFGGAPRILEIRATWAGGEPPQLVSGTWVSAADNQGGEIVAIRGAGDWESIRGAGNVEVVRFPGACSGSRFRGEFFPPLGGLFCICRVQGLRIWILGF</sequence>
<proteinExistence type="predicted"/>
<comment type="caution">
    <text evidence="1">The sequence shown here is derived from an EMBL/GenBank/DDBJ whole genome shotgun (WGS) entry which is preliminary data.</text>
</comment>
<name>A0A8T0IBK9_CERPU</name>
<keyword evidence="2" id="KW-1185">Reference proteome</keyword>
<reference evidence="1" key="1">
    <citation type="submission" date="2020-06" db="EMBL/GenBank/DDBJ databases">
        <title>WGS assembly of Ceratodon purpureus strain R40.</title>
        <authorList>
            <person name="Carey S.B."/>
            <person name="Jenkins J."/>
            <person name="Shu S."/>
            <person name="Lovell J.T."/>
            <person name="Sreedasyam A."/>
            <person name="Maumus F."/>
            <person name="Tiley G.P."/>
            <person name="Fernandez-Pozo N."/>
            <person name="Barry K."/>
            <person name="Chen C."/>
            <person name="Wang M."/>
            <person name="Lipzen A."/>
            <person name="Daum C."/>
            <person name="Saski C.A."/>
            <person name="Payton A.C."/>
            <person name="Mcbreen J.C."/>
            <person name="Conrad R.E."/>
            <person name="Kollar L.M."/>
            <person name="Olsson S."/>
            <person name="Huttunen S."/>
            <person name="Landis J.B."/>
            <person name="Wickett N.J."/>
            <person name="Johnson M.G."/>
            <person name="Rensing S.A."/>
            <person name="Grimwood J."/>
            <person name="Schmutz J."/>
            <person name="Mcdaniel S.F."/>
        </authorList>
    </citation>
    <scope>NUCLEOTIDE SEQUENCE</scope>
    <source>
        <strain evidence="1">R40</strain>
    </source>
</reference>
<evidence type="ECO:0000313" key="1">
    <source>
        <dbReference type="EMBL" id="KAG0581120.1"/>
    </source>
</evidence>
<dbReference type="EMBL" id="CM026424">
    <property type="protein sequence ID" value="KAG0581120.1"/>
    <property type="molecule type" value="Genomic_DNA"/>
</dbReference>
<dbReference type="AlphaFoldDB" id="A0A8T0IBK9"/>
<protein>
    <submittedName>
        <fullName evidence="1">Uncharacterized protein</fullName>
    </submittedName>
</protein>
<accession>A0A8T0IBK9</accession>
<gene>
    <name evidence="1" type="ORF">KC19_4G226200</name>
</gene>
<organism evidence="1 2">
    <name type="scientific">Ceratodon purpureus</name>
    <name type="common">Fire moss</name>
    <name type="synonym">Dicranum purpureum</name>
    <dbReference type="NCBI Taxonomy" id="3225"/>
    <lineage>
        <taxon>Eukaryota</taxon>
        <taxon>Viridiplantae</taxon>
        <taxon>Streptophyta</taxon>
        <taxon>Embryophyta</taxon>
        <taxon>Bryophyta</taxon>
        <taxon>Bryophytina</taxon>
        <taxon>Bryopsida</taxon>
        <taxon>Dicranidae</taxon>
        <taxon>Pseudoditrichales</taxon>
        <taxon>Ditrichaceae</taxon>
        <taxon>Ceratodon</taxon>
    </lineage>
</organism>